<proteinExistence type="predicted"/>
<dbReference type="eggNOG" id="arCOG12798">
    <property type="taxonomic scope" value="Archaea"/>
</dbReference>
<name>A9A6E9_METM6</name>
<gene>
    <name evidence="1" type="ordered locus">MmarC6_0427</name>
</gene>
<dbReference type="HOGENOM" id="CLU_054942_0_0_2"/>
<dbReference type="PhylomeDB" id="A9A6E9"/>
<sequence>MYEFRIFGGPDNLSDKLEGRLTELKTKIKSENPEYILDIDENKYIQSLINKYHIEPLNLKFEDKYLDSEEREIPAEYFPANFFVYRGKTYPKPVLIFCIPYEGDHKLLEYRPNPVTLYFPTVYRNNNAICLEYIQFETTEEYNNKIKSNFTSDWNVIFKNLNYLNNQIISFNKSLENTAKSFFENRKKEIIESRNSLNSFDMPIKTKKNSNDTYSVPVEKHIQKPEINIKTHEKTLEPTLSDEDYSNILKTIHNIGNTFEKYPNNYYGKNEEGLRDFIVSHLETNYPSISITGESYNKSGKSDILIKYQSKNLFVAECKFWGGGSEYTPAISQLLNNLTWRDSKSALIIFVKNMKIGPVLEEIKKCTKNHPDFLEDLGDHDQSWQNYIFKLNGDDETKIKLAVLIFHVPPVNNKRVK</sequence>
<dbReference type="KEGG" id="mmx:MmarC6_0427"/>
<organism evidence="1">
    <name type="scientific">Methanococcus maripaludis (strain C6 / ATCC BAA-1332)</name>
    <dbReference type="NCBI Taxonomy" id="444158"/>
    <lineage>
        <taxon>Archaea</taxon>
        <taxon>Methanobacteriati</taxon>
        <taxon>Methanobacteriota</taxon>
        <taxon>Methanomada group</taxon>
        <taxon>Methanococci</taxon>
        <taxon>Methanococcales</taxon>
        <taxon>Methanococcaceae</taxon>
        <taxon>Methanococcus</taxon>
    </lineage>
</organism>
<reference evidence="1" key="1">
    <citation type="submission" date="2007-10" db="EMBL/GenBank/DDBJ databases">
        <title>Complete sequence of Methanococcus maripaludis C6.</title>
        <authorList>
            <consortium name="US DOE Joint Genome Institute"/>
            <person name="Copeland A."/>
            <person name="Lucas S."/>
            <person name="Lapidus A."/>
            <person name="Barry K."/>
            <person name="Glavina del Rio T."/>
            <person name="Dalin E."/>
            <person name="Tice H."/>
            <person name="Pitluck S."/>
            <person name="Clum A."/>
            <person name="Schmutz J."/>
            <person name="Larimer F."/>
            <person name="Land M."/>
            <person name="Hauser L."/>
            <person name="Kyrpides N."/>
            <person name="Mikhailova N."/>
            <person name="Sieprawska-Lupa M."/>
            <person name="Whitman W.B."/>
            <person name="Richardson P."/>
        </authorList>
    </citation>
    <scope>NUCLEOTIDE SEQUENCE [LARGE SCALE GENOMIC DNA]</scope>
    <source>
        <strain evidence="1">C6</strain>
    </source>
</reference>
<protein>
    <submittedName>
        <fullName evidence="1">Uncharacterized protein</fullName>
    </submittedName>
</protein>
<dbReference type="AlphaFoldDB" id="A9A6E9"/>
<dbReference type="OrthoDB" id="359500at2157"/>
<dbReference type="EMBL" id="CP000867">
    <property type="protein sequence ID" value="ABX01245.1"/>
    <property type="molecule type" value="Genomic_DNA"/>
</dbReference>
<evidence type="ECO:0000313" key="1">
    <source>
        <dbReference type="EMBL" id="ABX01245.1"/>
    </source>
</evidence>
<accession>A9A6E9</accession>